<reference evidence="2 3" key="1">
    <citation type="journal article" date="2018" name="Nat. Biotechnol.">
        <title>A standardized bacterial taxonomy based on genome phylogeny substantially revises the tree of life.</title>
        <authorList>
            <person name="Parks D.H."/>
            <person name="Chuvochina M."/>
            <person name="Waite D.W."/>
            <person name="Rinke C."/>
            <person name="Skarshewski A."/>
            <person name="Chaumeil P.A."/>
            <person name="Hugenholtz P."/>
        </authorList>
    </citation>
    <scope>NUCLEOTIDE SEQUENCE [LARGE SCALE GENOMIC DNA]</scope>
    <source>
        <strain evidence="2">UBA10948</strain>
    </source>
</reference>
<dbReference type="Pfam" id="PF09989">
    <property type="entry name" value="DUF2229"/>
    <property type="match status" value="1"/>
</dbReference>
<evidence type="ECO:0000259" key="1">
    <source>
        <dbReference type="Pfam" id="PF09989"/>
    </source>
</evidence>
<protein>
    <recommendedName>
        <fullName evidence="1">DUF2229 domain-containing protein</fullName>
    </recommendedName>
</protein>
<dbReference type="Proteomes" id="UP000263273">
    <property type="component" value="Unassembled WGS sequence"/>
</dbReference>
<dbReference type="PANTHER" id="PTHR32329:SF2">
    <property type="entry name" value="BIFUNCTIONAL PROTEIN [INCLUDES 2-HYDROXYACYL-COA DEHYDRATASE (N-TER) AND ITS ACTIVATOR DOMAIN (C_TERM)"/>
    <property type="match status" value="1"/>
</dbReference>
<accession>A0A354YUJ6</accession>
<dbReference type="InterPro" id="IPR051805">
    <property type="entry name" value="Dehydratase_Activator_Redct"/>
</dbReference>
<dbReference type="InterPro" id="IPR018709">
    <property type="entry name" value="CoA_activase_DUF2229"/>
</dbReference>
<evidence type="ECO:0000313" key="2">
    <source>
        <dbReference type="EMBL" id="HBK52854.1"/>
    </source>
</evidence>
<dbReference type="Gene3D" id="3.40.50.11900">
    <property type="match status" value="1"/>
</dbReference>
<organism evidence="2 3">
    <name type="scientific">Syntrophomonas wolfei</name>
    <dbReference type="NCBI Taxonomy" id="863"/>
    <lineage>
        <taxon>Bacteria</taxon>
        <taxon>Bacillati</taxon>
        <taxon>Bacillota</taxon>
        <taxon>Clostridia</taxon>
        <taxon>Eubacteriales</taxon>
        <taxon>Syntrophomonadaceae</taxon>
        <taxon>Syntrophomonas</taxon>
    </lineage>
</organism>
<proteinExistence type="predicted"/>
<sequence length="323" mass="36380">GKGFFLDLGVEVLISSPSNRHTVERGIELAVDETCFPIKVYLGHVAELCREEPDYLFVPRLVSVEARSYICPKFMGLPDMVRALIKDTPPLIDITVDLSRDEKCFKKDIIRVGRLFTRQVPKIQLAYQHGCEELRLCRSLASQGFTMEEAIKIWEGGAMEAERETDLNIGVLGHGYSLYDERISMNLVKRLRAMNCKVLLPEHLGSQEVEAEAATVPKRVFWTLGRKMLGSALHLSQREDVDGIIYLACFGCGPDSLVGEIIERKIRDKKPFILLTVDEHSGEAGIITRLEAFCDMLRRRRNCGSESKLSSYGASLHSFENTV</sequence>
<dbReference type="PANTHER" id="PTHR32329">
    <property type="entry name" value="BIFUNCTIONAL PROTEIN [INCLUDES 2-HYDROXYACYL-COA DEHYDRATASE (N-TER) AND ITS ACTIVATOR DOMAIN (C_TERM)-RELATED"/>
    <property type="match status" value="1"/>
</dbReference>
<name>A0A354YUJ6_9FIRM</name>
<dbReference type="STRING" id="378794.GCA_001570625_02003"/>
<feature type="non-terminal residue" evidence="2">
    <location>
        <position position="1"/>
    </location>
</feature>
<gene>
    <name evidence="2" type="ORF">DDZ44_02805</name>
</gene>
<dbReference type="EMBL" id="DNZF01000058">
    <property type="protein sequence ID" value="HBK52854.1"/>
    <property type="molecule type" value="Genomic_DNA"/>
</dbReference>
<comment type="caution">
    <text evidence="2">The sequence shown here is derived from an EMBL/GenBank/DDBJ whole genome shotgun (WGS) entry which is preliminary data.</text>
</comment>
<dbReference type="AlphaFoldDB" id="A0A354YUJ6"/>
<evidence type="ECO:0000313" key="3">
    <source>
        <dbReference type="Proteomes" id="UP000263273"/>
    </source>
</evidence>
<feature type="domain" description="DUF2229" evidence="1">
    <location>
        <begin position="3"/>
        <end position="203"/>
    </location>
</feature>